<sequence length="266" mass="29888">MARAIEQIEQSITERLKASFTLSTSAASEWRLWVHCVAYGIYLFEIVLDTFEKEMDEDAEKEVAGTVTWYNDKCYEFQMGHELVFDTVTGLLEYPTVDESARVIKIASVNVAEDNTIMFRVATEDEDGKIVPLTSNQLLNFKNYIDAIKFAGTKSEVISTDADEVRYDIKIYYNPANPVDSVQEAVLASLEEFKTAQKFGGVIYSHKMLEAVTAVPGVVTAKMVALSRKGTEDEDFIPIDTMATLHAGYFNYTEDSKLEMVSINDI</sequence>
<dbReference type="Proteomes" id="UP001055114">
    <property type="component" value="Unassembled WGS sequence"/>
</dbReference>
<proteinExistence type="predicted"/>
<name>A0AA37K4R7_9BACT</name>
<reference evidence="1" key="1">
    <citation type="submission" date="2022-01" db="EMBL/GenBank/DDBJ databases">
        <title>Novel bile acid biosynthetic pathways are enriched in the microbiome of centenarians.</title>
        <authorList>
            <person name="Sato Y."/>
            <person name="Atarashi K."/>
            <person name="Plichta R.D."/>
            <person name="Arai Y."/>
            <person name="Sasajima S."/>
            <person name="Kearney M.S."/>
            <person name="Suda W."/>
            <person name="Takeshita K."/>
            <person name="Sasaki T."/>
            <person name="Okamoto S."/>
            <person name="Skelly N.A."/>
            <person name="Okamura Y."/>
            <person name="Vlamakis H."/>
            <person name="Li Y."/>
            <person name="Tanoue T."/>
            <person name="Takei H."/>
            <person name="Nittono H."/>
            <person name="Narushima S."/>
            <person name="Irie J."/>
            <person name="Itoh H."/>
            <person name="Moriya K."/>
            <person name="Sugiura Y."/>
            <person name="Suematsu M."/>
            <person name="Moritoki N."/>
            <person name="Shibata S."/>
            <person name="Littman R.D."/>
            <person name="Fischbach A.M."/>
            <person name="Uwamino Y."/>
            <person name="Inoue T."/>
            <person name="Honda A."/>
            <person name="Hattori M."/>
            <person name="Murai T."/>
            <person name="Xavier J.R."/>
            <person name="Hirose N."/>
            <person name="Honda K."/>
        </authorList>
    </citation>
    <scope>NUCLEOTIDE SEQUENCE</scope>
    <source>
        <strain evidence="1">CE91-St3</strain>
    </source>
</reference>
<comment type="caution">
    <text evidence="1">The sequence shown here is derived from an EMBL/GenBank/DDBJ whole genome shotgun (WGS) entry which is preliminary data.</text>
</comment>
<dbReference type="EMBL" id="BQNZ01000001">
    <property type="protein sequence ID" value="GKH70194.1"/>
    <property type="molecule type" value="Genomic_DNA"/>
</dbReference>
<evidence type="ECO:0000313" key="2">
    <source>
        <dbReference type="Proteomes" id="UP001055114"/>
    </source>
</evidence>
<organism evidence="1 2">
    <name type="scientific">Parabacteroides merdae</name>
    <dbReference type="NCBI Taxonomy" id="46503"/>
    <lineage>
        <taxon>Bacteria</taxon>
        <taxon>Pseudomonadati</taxon>
        <taxon>Bacteroidota</taxon>
        <taxon>Bacteroidia</taxon>
        <taxon>Bacteroidales</taxon>
        <taxon>Tannerellaceae</taxon>
        <taxon>Parabacteroides</taxon>
    </lineage>
</organism>
<protein>
    <submittedName>
        <fullName evidence="1">Uncharacterized protein</fullName>
    </submittedName>
</protein>
<accession>A0AA37K4R7</accession>
<evidence type="ECO:0000313" key="1">
    <source>
        <dbReference type="EMBL" id="GKH70194.1"/>
    </source>
</evidence>
<dbReference type="RefSeq" id="WP_244063609.1">
    <property type="nucleotide sequence ID" value="NZ_BQNZ01000001.1"/>
</dbReference>
<dbReference type="AlphaFoldDB" id="A0AA37K4R7"/>
<gene>
    <name evidence="1" type="ORF">CE91St3_00570</name>
</gene>